<comment type="caution">
    <text evidence="6">The sequence shown here is derived from an EMBL/GenBank/DDBJ whole genome shotgun (WGS) entry which is preliminary data.</text>
</comment>
<keyword evidence="2" id="KW-0067">ATP-binding</keyword>
<gene>
    <name evidence="6" type="ORF">PM738_18705</name>
</gene>
<reference evidence="6" key="1">
    <citation type="submission" date="2023-01" db="EMBL/GenBank/DDBJ databases">
        <title>Human gut microbiome strain richness.</title>
        <authorList>
            <person name="Chen-Liaw A."/>
        </authorList>
    </citation>
    <scope>NUCLEOTIDE SEQUENCE</scope>
    <source>
        <strain evidence="6">1001217st2_G6_1001217B_191108</strain>
    </source>
</reference>
<dbReference type="RefSeq" id="WP_272019329.1">
    <property type="nucleotide sequence ID" value="NZ_JAQLKE010000055.1"/>
</dbReference>
<dbReference type="GO" id="GO:0017116">
    <property type="term" value="F:single-stranded DNA helicase activity"/>
    <property type="evidence" value="ECO:0007669"/>
    <property type="project" value="TreeGrafter"/>
</dbReference>
<evidence type="ECO:0000259" key="4">
    <source>
        <dbReference type="Pfam" id="PF14490"/>
    </source>
</evidence>
<sequence length="739" mass="84601">MKLSLQNSHTLEKIRGYVTYVFYPKSKLMKDTVQFVGFSIKSGKKNISCWGTMSNISQGDYFELEGFYQKDGSFKFKSALRVDDDELGATSMLSFLFGPKTAAMLINYFNSPIRCINLFKNNQTDFELNALNIKGIGPKKLEKAYTKYENNIAVDVLYARFSKYGLTLNQALKIFSTFGTDCLKRIESNPYILTSIDIPWKCVDFIALNYYKISCIDDNRLFAGIISSLKSIRNRGHVYINLDSSDYNLLNLATQKLEVDISYIKEAIFKLQKEEKIVITNYNNYKIVYMRKMYDAEQNVSKLCAKLVSHSKLKKRDKNRIHHYIDNYEENHFKLADKQKEAIESALSNTFSIISGPPGSGKTTIIDVICSYFKYYNKNIRINLCAPTAKAAKRMFDSTGIQASTIHRLLEFNPADGEGGFKYNEYNPLKTDILVVDEFSMVDLLMTENLLKAIPETITALIFVGDINQLPSVDAGRVLADMLQSKIPSTLLNKIYRQQEDSTLLQKALDFSKEKSIELADTKDFFFYSEKNELAIQEGVVNLFISEVEKYGIENVALLIPQNEGTFGVNTLNCLIQDKLNPKLFDTTPELRSGRRKFRIGDRVIHTVNEDNHNVFNGMVGTITDIEIGDKDFDTEDTIIVDYGEDELSEYHRDRFDNIKLAYAMTIHKSQGSEYKSVIMILHMANRFMLTKKLVYTGMTRAKSYLHLVGDEYAVNYAMKRNIPPRNSRLDILLKNNLE</sequence>
<dbReference type="Gene3D" id="2.30.30.940">
    <property type="match status" value="1"/>
</dbReference>
<feature type="domain" description="ATP-dependent RecD2 DNA helicase SH3" evidence="5">
    <location>
        <begin position="572"/>
        <end position="643"/>
    </location>
</feature>
<accession>A0AB35IQ82</accession>
<dbReference type="Pfam" id="PF13245">
    <property type="entry name" value="AAA_19"/>
    <property type="match status" value="1"/>
</dbReference>
<protein>
    <submittedName>
        <fullName evidence="6">AAA family ATPase</fullName>
    </submittedName>
</protein>
<name>A0AB35IQ82_9FIRM</name>
<dbReference type="InterPro" id="IPR050534">
    <property type="entry name" value="Coronavir_polyprotein_1ab"/>
</dbReference>
<evidence type="ECO:0000259" key="3">
    <source>
        <dbReference type="Pfam" id="PF13538"/>
    </source>
</evidence>
<dbReference type="EMBL" id="JAQLKE010000055">
    <property type="protein sequence ID" value="MDB7085815.1"/>
    <property type="molecule type" value="Genomic_DNA"/>
</dbReference>
<proteinExistence type="predicted"/>
<dbReference type="AlphaFoldDB" id="A0AB35IQ82"/>
<dbReference type="PANTHER" id="PTHR43788:SF6">
    <property type="entry name" value="DNA HELICASE B"/>
    <property type="match status" value="1"/>
</dbReference>
<dbReference type="InterPro" id="IPR029493">
    <property type="entry name" value="RecD2-like_HHH"/>
</dbReference>
<dbReference type="SUPFAM" id="SSF52540">
    <property type="entry name" value="P-loop containing nucleoside triphosphate hydrolases"/>
    <property type="match status" value="1"/>
</dbReference>
<dbReference type="InterPro" id="IPR041451">
    <property type="entry name" value="RecD2_SH13"/>
</dbReference>
<dbReference type="CDD" id="cd18809">
    <property type="entry name" value="SF1_C_RecD"/>
    <property type="match status" value="1"/>
</dbReference>
<dbReference type="Pfam" id="PF13538">
    <property type="entry name" value="UvrD_C_2"/>
    <property type="match status" value="1"/>
</dbReference>
<dbReference type="GO" id="GO:0009338">
    <property type="term" value="C:exodeoxyribonuclease V complex"/>
    <property type="evidence" value="ECO:0007669"/>
    <property type="project" value="TreeGrafter"/>
</dbReference>
<dbReference type="GO" id="GO:0006310">
    <property type="term" value="P:DNA recombination"/>
    <property type="evidence" value="ECO:0007669"/>
    <property type="project" value="TreeGrafter"/>
</dbReference>
<evidence type="ECO:0000313" key="7">
    <source>
        <dbReference type="Proteomes" id="UP001211987"/>
    </source>
</evidence>
<dbReference type="Pfam" id="PF14490">
    <property type="entry name" value="HHH_RecD2"/>
    <property type="match status" value="1"/>
</dbReference>
<dbReference type="InterPro" id="IPR027417">
    <property type="entry name" value="P-loop_NTPase"/>
</dbReference>
<feature type="domain" description="UvrD-like helicase C-terminal" evidence="3">
    <location>
        <begin position="661"/>
        <end position="709"/>
    </location>
</feature>
<dbReference type="Pfam" id="PF18335">
    <property type="entry name" value="SH3_13"/>
    <property type="match status" value="1"/>
</dbReference>
<dbReference type="InterPro" id="IPR027785">
    <property type="entry name" value="UvrD-like_helicase_C"/>
</dbReference>
<dbReference type="GO" id="GO:0005524">
    <property type="term" value="F:ATP binding"/>
    <property type="evidence" value="ECO:0007669"/>
    <property type="project" value="UniProtKB-KW"/>
</dbReference>
<dbReference type="Proteomes" id="UP001211987">
    <property type="component" value="Unassembled WGS sequence"/>
</dbReference>
<evidence type="ECO:0000259" key="5">
    <source>
        <dbReference type="Pfam" id="PF18335"/>
    </source>
</evidence>
<keyword evidence="1" id="KW-0547">Nucleotide-binding</keyword>
<organism evidence="6 7">
    <name type="scientific">Thomasclavelia ramosa</name>
    <dbReference type="NCBI Taxonomy" id="1547"/>
    <lineage>
        <taxon>Bacteria</taxon>
        <taxon>Bacillati</taxon>
        <taxon>Bacillota</taxon>
        <taxon>Erysipelotrichia</taxon>
        <taxon>Erysipelotrichales</taxon>
        <taxon>Coprobacillaceae</taxon>
        <taxon>Thomasclavelia</taxon>
    </lineage>
</organism>
<evidence type="ECO:0000256" key="2">
    <source>
        <dbReference type="ARBA" id="ARBA00022840"/>
    </source>
</evidence>
<dbReference type="Gene3D" id="3.40.50.300">
    <property type="entry name" value="P-loop containing nucleotide triphosphate hydrolases"/>
    <property type="match status" value="2"/>
</dbReference>
<evidence type="ECO:0000313" key="6">
    <source>
        <dbReference type="EMBL" id="MDB7085815.1"/>
    </source>
</evidence>
<dbReference type="PANTHER" id="PTHR43788">
    <property type="entry name" value="DNA2/NAM7 HELICASE FAMILY MEMBER"/>
    <property type="match status" value="1"/>
</dbReference>
<dbReference type="CDD" id="cd17933">
    <property type="entry name" value="DEXSc_RecD-like"/>
    <property type="match status" value="1"/>
</dbReference>
<feature type="domain" description="ATP-dependent RecD2 DNA helicase-like helix-hairpin-helix" evidence="4">
    <location>
        <begin position="157"/>
        <end position="239"/>
    </location>
</feature>
<evidence type="ECO:0000256" key="1">
    <source>
        <dbReference type="ARBA" id="ARBA00022741"/>
    </source>
</evidence>